<dbReference type="RefSeq" id="WP_112127273.1">
    <property type="nucleotide sequence ID" value="NZ_QMBQ01000003.1"/>
</dbReference>
<evidence type="ECO:0008006" key="3">
    <source>
        <dbReference type="Google" id="ProtNLM"/>
    </source>
</evidence>
<dbReference type="AlphaFoldDB" id="A0A330GUR3"/>
<dbReference type="EMBL" id="QMBQ01000003">
    <property type="protein sequence ID" value="RAZ76989.1"/>
    <property type="molecule type" value="Genomic_DNA"/>
</dbReference>
<evidence type="ECO:0000313" key="2">
    <source>
        <dbReference type="Proteomes" id="UP000251956"/>
    </source>
</evidence>
<accession>A0A330GUR3</accession>
<keyword evidence="2" id="KW-1185">Reference proteome</keyword>
<dbReference type="Proteomes" id="UP000251956">
    <property type="component" value="Unassembled WGS sequence"/>
</dbReference>
<dbReference type="OrthoDB" id="8084989at2"/>
<evidence type="ECO:0000313" key="1">
    <source>
        <dbReference type="EMBL" id="RAZ76989.1"/>
    </source>
</evidence>
<sequence length="90" mass="9730">METTDNGAAFAGERRMERRRRVLRGATLRFNGGFGAVEGLVRNESEHGAQLIFGDATGVPQGFELVVNGAARAALVRWRSARLVGVQFVA</sequence>
<comment type="caution">
    <text evidence="1">The sequence shown here is derived from an EMBL/GenBank/DDBJ whole genome shotgun (WGS) entry which is preliminary data.</text>
</comment>
<organism evidence="1 2">
    <name type="scientific">Mesorhizobium atlanticum</name>
    <dbReference type="NCBI Taxonomy" id="2233532"/>
    <lineage>
        <taxon>Bacteria</taxon>
        <taxon>Pseudomonadati</taxon>
        <taxon>Pseudomonadota</taxon>
        <taxon>Alphaproteobacteria</taxon>
        <taxon>Hyphomicrobiales</taxon>
        <taxon>Phyllobacteriaceae</taxon>
        <taxon>Mesorhizobium</taxon>
    </lineage>
</organism>
<name>A0A330GUR3_9HYPH</name>
<protein>
    <recommendedName>
        <fullName evidence="3">PilZ domain-containing protein</fullName>
    </recommendedName>
</protein>
<gene>
    <name evidence="1" type="ORF">DPM35_10720</name>
</gene>
<dbReference type="SUPFAM" id="SSF141371">
    <property type="entry name" value="PilZ domain-like"/>
    <property type="match status" value="1"/>
</dbReference>
<proteinExistence type="predicted"/>
<reference evidence="1 2" key="1">
    <citation type="submission" date="2018-07" db="EMBL/GenBank/DDBJ databases">
        <title>Diversity of Mesorhizobium strains in Brazil.</title>
        <authorList>
            <person name="Helene L.C.F."/>
            <person name="Dall'Agnol R."/>
            <person name="Delamuta J.R.M."/>
            <person name="Hungria M."/>
        </authorList>
    </citation>
    <scope>NUCLEOTIDE SEQUENCE [LARGE SCALE GENOMIC DNA]</scope>
    <source>
        <strain evidence="1 2">CNPSo 3140</strain>
    </source>
</reference>